<evidence type="ECO:0000313" key="1">
    <source>
        <dbReference type="EMBL" id="KAF6346841.1"/>
    </source>
</evidence>
<reference evidence="1 2" key="1">
    <citation type="journal article" date="2020" name="Nature">
        <title>Six reference-quality genomes reveal evolution of bat adaptations.</title>
        <authorList>
            <person name="Jebb D."/>
            <person name="Huang Z."/>
            <person name="Pippel M."/>
            <person name="Hughes G.M."/>
            <person name="Lavrichenko K."/>
            <person name="Devanna P."/>
            <person name="Winkler S."/>
            <person name="Jermiin L.S."/>
            <person name="Skirmuntt E.C."/>
            <person name="Katzourakis A."/>
            <person name="Burkitt-Gray L."/>
            <person name="Ray D.A."/>
            <person name="Sullivan K.A.M."/>
            <person name="Roscito J.G."/>
            <person name="Kirilenko B.M."/>
            <person name="Davalos L.M."/>
            <person name="Corthals A.P."/>
            <person name="Power M.L."/>
            <person name="Jones G."/>
            <person name="Ransome R.D."/>
            <person name="Dechmann D.K.N."/>
            <person name="Locatelli A.G."/>
            <person name="Puechmaille S.J."/>
            <person name="Fedrigo O."/>
            <person name="Jarvis E.D."/>
            <person name="Hiller M."/>
            <person name="Vernes S.C."/>
            <person name="Myers E.W."/>
            <person name="Teeling E.C."/>
        </authorList>
    </citation>
    <scope>NUCLEOTIDE SEQUENCE [LARGE SCALE GENOMIC DNA]</scope>
    <source>
        <strain evidence="1">MPipKuh1</strain>
        <tissue evidence="1">Flight muscle</tissue>
    </source>
</reference>
<organism evidence="1 2">
    <name type="scientific">Pipistrellus kuhlii</name>
    <name type="common">Kuhl's pipistrelle</name>
    <dbReference type="NCBI Taxonomy" id="59472"/>
    <lineage>
        <taxon>Eukaryota</taxon>
        <taxon>Metazoa</taxon>
        <taxon>Chordata</taxon>
        <taxon>Craniata</taxon>
        <taxon>Vertebrata</taxon>
        <taxon>Euteleostomi</taxon>
        <taxon>Mammalia</taxon>
        <taxon>Eutheria</taxon>
        <taxon>Laurasiatheria</taxon>
        <taxon>Chiroptera</taxon>
        <taxon>Yangochiroptera</taxon>
        <taxon>Vespertilionidae</taxon>
        <taxon>Pipistrellus</taxon>
    </lineage>
</organism>
<proteinExistence type="predicted"/>
<dbReference type="Proteomes" id="UP000558488">
    <property type="component" value="Unassembled WGS sequence"/>
</dbReference>
<name>A0A7J7XAZ4_PIPKU</name>
<gene>
    <name evidence="1" type="ORF">mPipKuh1_010606</name>
</gene>
<dbReference type="EMBL" id="JACAGB010000008">
    <property type="protein sequence ID" value="KAF6346841.1"/>
    <property type="molecule type" value="Genomic_DNA"/>
</dbReference>
<comment type="caution">
    <text evidence="1">The sequence shown here is derived from an EMBL/GenBank/DDBJ whole genome shotgun (WGS) entry which is preliminary data.</text>
</comment>
<evidence type="ECO:0000313" key="2">
    <source>
        <dbReference type="Proteomes" id="UP000558488"/>
    </source>
</evidence>
<keyword evidence="2" id="KW-1185">Reference proteome</keyword>
<protein>
    <submittedName>
        <fullName evidence="1">Uncharacterized protein</fullName>
    </submittedName>
</protein>
<dbReference type="AlphaFoldDB" id="A0A7J7XAZ4"/>
<sequence>MVPDQHHQPVPGRVALAQRPRRAHLAIVRPHAEQPGLRGPEQLERQPGVLARVGVHRHHLAHQVARLGRPGHQLGAGRGAVVRRVQHGGRVVVGVQHLHAHQRLAAQRGRPAVRGAHAELERPQRLEVQRPQREQLAGVRVDGHQRGQGQARVPGRQQRVGDLGVGARVPVCGADAADVQGGAVVLAEEQAVGGLGEGGGVVVDVGDQQGDVVLGFQPGGAHVSDGDGDVVLRCHLSVQGCVCHYRVKILNRRFKQERKVILDGANHPSIVSRVRI</sequence>
<accession>A0A7J7XAZ4</accession>